<evidence type="ECO:0000313" key="4">
    <source>
        <dbReference type="Proteomes" id="UP000815677"/>
    </source>
</evidence>
<keyword evidence="3" id="KW-0808">Transferase</keyword>
<proteinExistence type="predicted"/>
<evidence type="ECO:0000259" key="2">
    <source>
        <dbReference type="PROSITE" id="PS50879"/>
    </source>
</evidence>
<feature type="domain" description="RNase H type-1" evidence="2">
    <location>
        <begin position="373"/>
        <end position="510"/>
    </location>
</feature>
<dbReference type="SUPFAM" id="SSF53098">
    <property type="entry name" value="Ribonuclease H-like"/>
    <property type="match status" value="1"/>
</dbReference>
<keyword evidence="3" id="KW-0695">RNA-directed DNA polymerase</keyword>
<protein>
    <submittedName>
        <fullName evidence="3">Reverse transcriptase</fullName>
    </submittedName>
</protein>
<dbReference type="PANTHER" id="PTHR33481">
    <property type="entry name" value="REVERSE TRANSCRIPTASE"/>
    <property type="match status" value="1"/>
</dbReference>
<dbReference type="EMBL" id="DF842013">
    <property type="protein sequence ID" value="GAT45944.1"/>
    <property type="molecule type" value="Genomic_DNA"/>
</dbReference>
<evidence type="ECO:0000259" key="1">
    <source>
        <dbReference type="PROSITE" id="PS50878"/>
    </source>
</evidence>
<dbReference type="PANTHER" id="PTHR33481:SF1">
    <property type="entry name" value="ENDONUCLEASE_EXONUCLEASE_PHOSPHATASE DOMAIN-CONTAINING PROTEIN-RELATED"/>
    <property type="match status" value="1"/>
</dbReference>
<accession>A0ABQ0L459</accession>
<dbReference type="GO" id="GO:0003964">
    <property type="term" value="F:RNA-directed DNA polymerase activity"/>
    <property type="evidence" value="ECO:0007669"/>
    <property type="project" value="UniProtKB-KW"/>
</dbReference>
<dbReference type="InterPro" id="IPR000477">
    <property type="entry name" value="RT_dom"/>
</dbReference>
<dbReference type="Pfam" id="PF00078">
    <property type="entry name" value="RVT_1"/>
    <property type="match status" value="1"/>
</dbReference>
<dbReference type="InterPro" id="IPR036397">
    <property type="entry name" value="RNaseH_sf"/>
</dbReference>
<dbReference type="InterPro" id="IPR002156">
    <property type="entry name" value="RNaseH_domain"/>
</dbReference>
<dbReference type="PROSITE" id="PS50878">
    <property type="entry name" value="RT_POL"/>
    <property type="match status" value="1"/>
</dbReference>
<feature type="non-terminal residue" evidence="3">
    <location>
        <position position="1"/>
    </location>
</feature>
<reference evidence="3" key="1">
    <citation type="submission" date="2014-09" db="EMBL/GenBank/DDBJ databases">
        <title>Genome sequence of the luminous mushroom Mycena chlorophos for searching fungal bioluminescence genes.</title>
        <authorList>
            <person name="Tanaka Y."/>
            <person name="Kasuga D."/>
            <person name="Oba Y."/>
            <person name="Hase S."/>
            <person name="Sato K."/>
            <person name="Oba Y."/>
            <person name="Sakakibara Y."/>
        </authorList>
    </citation>
    <scope>NUCLEOTIDE SEQUENCE</scope>
</reference>
<name>A0ABQ0L459_MYCCL</name>
<keyword evidence="3" id="KW-0548">Nucleotidyltransferase</keyword>
<dbReference type="PROSITE" id="PS50879">
    <property type="entry name" value="RNASE_H_1"/>
    <property type="match status" value="1"/>
</dbReference>
<dbReference type="InterPro" id="IPR012337">
    <property type="entry name" value="RNaseH-like_sf"/>
</dbReference>
<dbReference type="CDD" id="cd09276">
    <property type="entry name" value="Rnase_HI_RT_non_LTR"/>
    <property type="match status" value="1"/>
</dbReference>
<organism evidence="3 4">
    <name type="scientific">Mycena chlorophos</name>
    <name type="common">Agaric fungus</name>
    <name type="synonym">Agaricus chlorophos</name>
    <dbReference type="NCBI Taxonomy" id="658473"/>
    <lineage>
        <taxon>Eukaryota</taxon>
        <taxon>Fungi</taxon>
        <taxon>Dikarya</taxon>
        <taxon>Basidiomycota</taxon>
        <taxon>Agaricomycotina</taxon>
        <taxon>Agaricomycetes</taxon>
        <taxon>Agaricomycetidae</taxon>
        <taxon>Agaricales</taxon>
        <taxon>Marasmiineae</taxon>
        <taxon>Mycenaceae</taxon>
        <taxon>Mycena</taxon>
    </lineage>
</organism>
<dbReference type="Proteomes" id="UP000815677">
    <property type="component" value="Unassembled WGS sequence"/>
</dbReference>
<feature type="domain" description="Reverse transcriptase" evidence="1">
    <location>
        <begin position="1"/>
        <end position="142"/>
    </location>
</feature>
<evidence type="ECO:0000313" key="3">
    <source>
        <dbReference type="EMBL" id="GAT45944.1"/>
    </source>
</evidence>
<dbReference type="Gene3D" id="3.30.420.10">
    <property type="entry name" value="Ribonuclease H-like superfamily/Ribonuclease H"/>
    <property type="match status" value="1"/>
</dbReference>
<sequence>AQRVTGVTARPLTGVRTATFVCIGQGAPQGSPLSVILFLVAVNRLLRALAAIDVFVAWRFGYVDDTNFSTASRSASQNVAVLNKAAEIALRWSREDKAEFEKTKSELLHHPPGNLDLSDYYVIFDGETIFPSSSVRWSGVILDAKLSGMEHITARAASAARTLNASLSLTHAVWGLKPQLVRDLVITTVLPRADYGVSCFFPLPPSALKPLVRLNKSVAKCITGGYQTASVAALEKEAALLPVELRLEQQILMRVAGYLALPTSHALGPLLQSALKRPPRKPSLASALHYVEQLPLVHWPSNIPPRGTRIRVRGSSPPTPLINPTPTDYISLGMEPVYPVSRSPWASPLPVTGIILQKEQALATLNQYLADPEFTTSTWFTDGSLLEGSAGGAAIRLVHGRVAERILIPLGSGQVCEGEMEGIVRAVEPALSQPNHPRCVLVVSDSQAAIAGIVSAAPRSGQHRALRFEAIVRNVTYRNPGLQITLLWTPAHIGTVGNELADDAAKSATRLDPDPTTPVSLTSCKRAIRNSVLAHWQLTWSRSTTGKALRAVDWSPPTSILRSPYTSSLPRRVISIIAQLRTDFSPLNAHRFRCRLTETPACPTCGAPNESRTHYLLFCPTYEHFRQPLQDASYSAGVLGAVSVQTILTHPRLLTPLANFIKASARYCCIAFGPVWEERGWRKHLLRAFDIAEVVDTGHGKDLVADDELFAQPEEDLLRKGVGPVMQCVVLDNPVPSSPL</sequence>
<dbReference type="Pfam" id="PF00075">
    <property type="entry name" value="RNase_H"/>
    <property type="match status" value="1"/>
</dbReference>
<gene>
    <name evidence="3" type="ORF">MCHLO_03492</name>
</gene>
<keyword evidence="4" id="KW-1185">Reference proteome</keyword>